<reference evidence="3 4" key="1">
    <citation type="submission" date="2017-07" db="EMBL/GenBank/DDBJ databases">
        <title>Leptospira spp. isolated from tropical soils.</title>
        <authorList>
            <person name="Thibeaux R."/>
            <person name="Iraola G."/>
            <person name="Ferres I."/>
            <person name="Bierque E."/>
            <person name="Girault D."/>
            <person name="Soupe-Gilbert M.-E."/>
            <person name="Picardeau M."/>
            <person name="Goarant C."/>
        </authorList>
    </citation>
    <scope>NUCLEOTIDE SEQUENCE [LARGE SCALE GENOMIC DNA]</scope>
    <source>
        <strain evidence="1 4">FH2-B-C1</strain>
        <strain evidence="2 3">FH2-B-D1</strain>
    </source>
</reference>
<dbReference type="AlphaFoldDB" id="A0A2M9YLH5"/>
<evidence type="ECO:0000313" key="3">
    <source>
        <dbReference type="Proteomes" id="UP000232149"/>
    </source>
</evidence>
<evidence type="ECO:0000313" key="1">
    <source>
        <dbReference type="EMBL" id="PJZ52401.1"/>
    </source>
</evidence>
<proteinExistence type="predicted"/>
<evidence type="ECO:0000313" key="2">
    <source>
        <dbReference type="EMBL" id="PJZ60143.1"/>
    </source>
</evidence>
<comment type="caution">
    <text evidence="1">The sequence shown here is derived from an EMBL/GenBank/DDBJ whole genome shotgun (WGS) entry which is preliminary data.</text>
</comment>
<sequence length="93" mass="11087">MIRDFFTFSNEFRLKIFPRLFPDAGFAQTSLNRPLGQYKRIVSPYILNAREDDYKRPETLRTQCPLFLVFSKKKNRELSKSKLRQEKGSESHI</sequence>
<dbReference type="Proteomes" id="UP000232188">
    <property type="component" value="Unassembled WGS sequence"/>
</dbReference>
<accession>A0A2M9YLH5</accession>
<protein>
    <submittedName>
        <fullName evidence="1">Uncharacterized protein</fullName>
    </submittedName>
</protein>
<dbReference type="EMBL" id="NPDV01000013">
    <property type="protein sequence ID" value="PJZ52401.1"/>
    <property type="molecule type" value="Genomic_DNA"/>
</dbReference>
<name>A0A2M9YLH5_9LEPT</name>
<evidence type="ECO:0000313" key="4">
    <source>
        <dbReference type="Proteomes" id="UP000232188"/>
    </source>
</evidence>
<keyword evidence="3" id="KW-1185">Reference proteome</keyword>
<dbReference type="Proteomes" id="UP000232149">
    <property type="component" value="Unassembled WGS sequence"/>
</dbReference>
<organism evidence="1 4">
    <name type="scientific">Leptospira adleri</name>
    <dbReference type="NCBI Taxonomy" id="2023186"/>
    <lineage>
        <taxon>Bacteria</taxon>
        <taxon>Pseudomonadati</taxon>
        <taxon>Spirochaetota</taxon>
        <taxon>Spirochaetia</taxon>
        <taxon>Leptospirales</taxon>
        <taxon>Leptospiraceae</taxon>
        <taxon>Leptospira</taxon>
    </lineage>
</organism>
<dbReference type="EMBL" id="NPDU01000075">
    <property type="protein sequence ID" value="PJZ60143.1"/>
    <property type="molecule type" value="Genomic_DNA"/>
</dbReference>
<gene>
    <name evidence="2" type="ORF">CH376_19890</name>
    <name evidence="1" type="ORF">CH380_14610</name>
</gene>